<dbReference type="EMBL" id="CABWIK020000119">
    <property type="protein sequence ID" value="CAB3976099.1"/>
    <property type="molecule type" value="Genomic_DNA"/>
</dbReference>
<sequence length="97" mass="11312">MFFTLSHSVRKLSFGREMLEMQYHGSIIVEVRMTEILFYVLSALRLSSWSGFAWLDNLSLSSSANPMSRSNISDVRQFRKSKQRKTQLFLANFRKGI</sequence>
<reference evidence="1 2" key="1">
    <citation type="submission" date="2020-04" db="EMBL/GenBank/DDBJ databases">
        <authorList>
            <person name="Depoorter E."/>
        </authorList>
    </citation>
    <scope>NUCLEOTIDE SEQUENCE [LARGE SCALE GENOMIC DNA]</scope>
    <source>
        <strain evidence="1 2">BCC0132</strain>
    </source>
</reference>
<organism evidence="1 2">
    <name type="scientific">Burkholderia cenocepacia</name>
    <dbReference type="NCBI Taxonomy" id="95486"/>
    <lineage>
        <taxon>Bacteria</taxon>
        <taxon>Pseudomonadati</taxon>
        <taxon>Pseudomonadota</taxon>
        <taxon>Betaproteobacteria</taxon>
        <taxon>Burkholderiales</taxon>
        <taxon>Burkholderiaceae</taxon>
        <taxon>Burkholderia</taxon>
        <taxon>Burkholderia cepacia complex</taxon>
    </lineage>
</organism>
<accession>A0A6J5JWY5</accession>
<gene>
    <name evidence="1" type="ORF">BCO9919_07455</name>
</gene>
<evidence type="ECO:0000313" key="2">
    <source>
        <dbReference type="Proteomes" id="UP000494322"/>
    </source>
</evidence>
<dbReference type="RefSeq" id="WP_175241127.1">
    <property type="nucleotide sequence ID" value="NZ_CABWIK020000119.1"/>
</dbReference>
<protein>
    <submittedName>
        <fullName evidence="1">Uncharacterized protein</fullName>
    </submittedName>
</protein>
<evidence type="ECO:0000313" key="1">
    <source>
        <dbReference type="EMBL" id="CAB3976099.1"/>
    </source>
</evidence>
<name>A0A6J5JWY5_9BURK</name>
<dbReference type="Proteomes" id="UP000494322">
    <property type="component" value="Unassembled WGS sequence"/>
</dbReference>
<dbReference type="AlphaFoldDB" id="A0A6J5JWY5"/>
<proteinExistence type="predicted"/>